<protein>
    <submittedName>
        <fullName evidence="2">Uncharacterized protein</fullName>
    </submittedName>
</protein>
<dbReference type="EMBL" id="JARJCW010000059">
    <property type="protein sequence ID" value="KAJ7201382.1"/>
    <property type="molecule type" value="Genomic_DNA"/>
</dbReference>
<name>A0AAD6YBX0_9AGAR</name>
<gene>
    <name evidence="2" type="ORF">GGX14DRAFT_400140</name>
</gene>
<organism evidence="2 3">
    <name type="scientific">Mycena pura</name>
    <dbReference type="NCBI Taxonomy" id="153505"/>
    <lineage>
        <taxon>Eukaryota</taxon>
        <taxon>Fungi</taxon>
        <taxon>Dikarya</taxon>
        <taxon>Basidiomycota</taxon>
        <taxon>Agaricomycotina</taxon>
        <taxon>Agaricomycetes</taxon>
        <taxon>Agaricomycetidae</taxon>
        <taxon>Agaricales</taxon>
        <taxon>Marasmiineae</taxon>
        <taxon>Mycenaceae</taxon>
        <taxon>Mycena</taxon>
    </lineage>
</organism>
<dbReference type="Proteomes" id="UP001219525">
    <property type="component" value="Unassembled WGS sequence"/>
</dbReference>
<comment type="caution">
    <text evidence="2">The sequence shown here is derived from an EMBL/GenBank/DDBJ whole genome shotgun (WGS) entry which is preliminary data.</text>
</comment>
<evidence type="ECO:0000313" key="2">
    <source>
        <dbReference type="EMBL" id="KAJ7201382.1"/>
    </source>
</evidence>
<proteinExistence type="predicted"/>
<accession>A0AAD6YBX0</accession>
<evidence type="ECO:0000313" key="3">
    <source>
        <dbReference type="Proteomes" id="UP001219525"/>
    </source>
</evidence>
<evidence type="ECO:0000256" key="1">
    <source>
        <dbReference type="SAM" id="MobiDB-lite"/>
    </source>
</evidence>
<keyword evidence="3" id="KW-1185">Reference proteome</keyword>
<dbReference type="AlphaFoldDB" id="A0AAD6YBX0"/>
<reference evidence="2" key="1">
    <citation type="submission" date="2023-03" db="EMBL/GenBank/DDBJ databases">
        <title>Massive genome expansion in bonnet fungi (Mycena s.s.) driven by repeated elements and novel gene families across ecological guilds.</title>
        <authorList>
            <consortium name="Lawrence Berkeley National Laboratory"/>
            <person name="Harder C.B."/>
            <person name="Miyauchi S."/>
            <person name="Viragh M."/>
            <person name="Kuo A."/>
            <person name="Thoen E."/>
            <person name="Andreopoulos B."/>
            <person name="Lu D."/>
            <person name="Skrede I."/>
            <person name="Drula E."/>
            <person name="Henrissat B."/>
            <person name="Morin E."/>
            <person name="Kohler A."/>
            <person name="Barry K."/>
            <person name="LaButti K."/>
            <person name="Morin E."/>
            <person name="Salamov A."/>
            <person name="Lipzen A."/>
            <person name="Mereny Z."/>
            <person name="Hegedus B."/>
            <person name="Baldrian P."/>
            <person name="Stursova M."/>
            <person name="Weitz H."/>
            <person name="Taylor A."/>
            <person name="Grigoriev I.V."/>
            <person name="Nagy L.G."/>
            <person name="Martin F."/>
            <person name="Kauserud H."/>
        </authorList>
    </citation>
    <scope>NUCLEOTIDE SEQUENCE</scope>
    <source>
        <strain evidence="2">9144</strain>
    </source>
</reference>
<feature type="region of interest" description="Disordered" evidence="1">
    <location>
        <begin position="175"/>
        <end position="210"/>
    </location>
</feature>
<sequence>MDLMPLMTGEWRDYIGPVAETVLQLQRMDSPAISTILLALHSEMPRRLLQMQNASTLAPNGDISSAAAEATQLASEISTKGPVRYDLTKDELEEIEGTPELAVLIKESYRAIESYKALFTDYRGNRKATSLVAMSKYAEFSTLRDGVNEQQAQKELEVMRSLGISISKMRTRLKKQKSTAKKKAALKKQTQSGQSLLSFPGSVKDRQSVRDSMATAPANLVNSILAHPDSARATSAMTVSALRFTSATSATTSARTLSVTTSATQSTASASTADLHSFF</sequence>
<feature type="compositionally biased region" description="Basic residues" evidence="1">
    <location>
        <begin position="175"/>
        <end position="186"/>
    </location>
</feature>